<dbReference type="Gene3D" id="3.10.20.440">
    <property type="entry name" value="2Fe-2S iron-sulphur cluster binding domain, sarcosine oxidase, alpha subunit, N-terminal domain"/>
    <property type="match status" value="1"/>
</dbReference>
<evidence type="ECO:0000256" key="1">
    <source>
        <dbReference type="ARBA" id="ARBA00023002"/>
    </source>
</evidence>
<dbReference type="Pfam" id="PF13510">
    <property type="entry name" value="Fer2_4"/>
    <property type="match status" value="1"/>
</dbReference>
<dbReference type="RefSeq" id="WP_136941905.1">
    <property type="nucleotide sequence ID" value="NZ_SWKR01000002.1"/>
</dbReference>
<dbReference type="SUPFAM" id="SSF54292">
    <property type="entry name" value="2Fe-2S ferredoxin-like"/>
    <property type="match status" value="1"/>
</dbReference>
<comment type="caution">
    <text evidence="3">The sequence shown here is derived from an EMBL/GenBank/DDBJ whole genome shotgun (WGS) entry which is preliminary data.</text>
</comment>
<dbReference type="GO" id="GO:0016491">
    <property type="term" value="F:oxidoreductase activity"/>
    <property type="evidence" value="ECO:0007669"/>
    <property type="project" value="UniProtKB-KW"/>
</dbReference>
<evidence type="ECO:0000313" key="3">
    <source>
        <dbReference type="EMBL" id="TKD49963.1"/>
    </source>
</evidence>
<dbReference type="InterPro" id="IPR036188">
    <property type="entry name" value="FAD/NAD-bd_sf"/>
</dbReference>
<dbReference type="SUPFAM" id="SSF51905">
    <property type="entry name" value="FAD/NAD(P)-binding domain"/>
    <property type="match status" value="1"/>
</dbReference>
<dbReference type="Proteomes" id="UP000309138">
    <property type="component" value="Unassembled WGS sequence"/>
</dbReference>
<dbReference type="Gene3D" id="3.50.50.60">
    <property type="entry name" value="FAD/NAD(P)-binding domain"/>
    <property type="match status" value="2"/>
</dbReference>
<dbReference type="PRINTS" id="PR00411">
    <property type="entry name" value="PNDRDTASEI"/>
</dbReference>
<gene>
    <name evidence="3" type="ORF">FBR43_03695</name>
</gene>
<dbReference type="PRINTS" id="PR00368">
    <property type="entry name" value="FADPNR"/>
</dbReference>
<proteinExistence type="predicted"/>
<reference evidence="3 4" key="1">
    <citation type="submission" date="2019-04" db="EMBL/GenBank/DDBJ databases">
        <authorList>
            <person name="Yang Y."/>
            <person name="Wei D."/>
        </authorList>
    </citation>
    <scope>NUCLEOTIDE SEQUENCE [LARGE SCALE GENOMIC DNA]</scope>
    <source>
        <strain evidence="3 4">L-1-4w-11</strain>
    </source>
</reference>
<dbReference type="InterPro" id="IPR023753">
    <property type="entry name" value="FAD/NAD-binding_dom"/>
</dbReference>
<dbReference type="CDD" id="cd19946">
    <property type="entry name" value="GlpA-like_Fer2_BFD-like"/>
    <property type="match status" value="1"/>
</dbReference>
<keyword evidence="1" id="KW-0560">Oxidoreductase</keyword>
<dbReference type="InterPro" id="IPR036010">
    <property type="entry name" value="2Fe-2S_ferredoxin-like_sf"/>
</dbReference>
<evidence type="ECO:0000313" key="4">
    <source>
        <dbReference type="Proteomes" id="UP000309138"/>
    </source>
</evidence>
<keyword evidence="4" id="KW-1185">Reference proteome</keyword>
<accession>A0A4U1L1H0</accession>
<dbReference type="AlphaFoldDB" id="A0A4U1L1H0"/>
<dbReference type="GO" id="GO:0051536">
    <property type="term" value="F:iron-sulfur cluster binding"/>
    <property type="evidence" value="ECO:0007669"/>
    <property type="project" value="InterPro"/>
</dbReference>
<feature type="domain" description="FAD/NAD(P)-binding" evidence="2">
    <location>
        <begin position="114"/>
        <end position="431"/>
    </location>
</feature>
<name>A0A4U1L1H0_9SPHN</name>
<dbReference type="InterPro" id="IPR041854">
    <property type="entry name" value="BFD-like_2Fe2S-bd_dom_sf"/>
</dbReference>
<dbReference type="PANTHER" id="PTHR42949:SF3">
    <property type="entry name" value="ANAEROBIC GLYCEROL-3-PHOSPHATE DEHYDROGENASE SUBUNIT B"/>
    <property type="match status" value="1"/>
</dbReference>
<dbReference type="CDD" id="cd00207">
    <property type="entry name" value="fer2"/>
    <property type="match status" value="1"/>
</dbReference>
<dbReference type="PIRSF" id="PIRSF037495">
    <property type="entry name" value="Opine_OX_OoxA/HcnB"/>
    <property type="match status" value="1"/>
</dbReference>
<dbReference type="InterPro" id="IPR001041">
    <property type="entry name" value="2Fe-2S_ferredoxin-type"/>
</dbReference>
<sequence>MSLRIAMPGVRREGASFAFDFEGDAIEAWPGETVMAALVAAGRLGMRTAKDGALRGPYCGMGVCGECSVLVDGVQQRACMTAARAGARVRPMPLLAPVATVAPPAAAAVEHRPDLLVIGGGAAGLSAAIAAARAGLDVVLADERAKAGGQYFKQPGRGFAVDDKAVDAQFAEGVALADEARAAGARILQGAAIWSAQPDGEVRLAHEGAQHVVRARHVIVATGAYERPHMVPGWTLPGVMTTGAAQTLLRAYQVAPGARVLVAGNGPLNLQVARELLRAGVEVVAVAEAAAVPGLRYAANALVMAANAPGLVRDGIGHLAALRRAGVKLLHRHVLIAAEGDTQVRSATLARFDRHGRPIAGSEVRFDVDIVCCGYGFLPQAEIARALGVDMRADAPAEIARDAIGATALAAVHVVGDAGAMGGARVAMAQGTLAGLAVVERLGGRIDMLAREQAARALARHRRFQAALWRIYSAPAFGTALATSDTLLCRCESVPLAAVDALLADGAASVGAIKRLSRVGMGRCQGRYCGALLADRLARAGVAAPQGDPGFAPRPPFRPIMSTAIALGDG</sequence>
<protein>
    <submittedName>
        <fullName evidence="3">FAD-dependent oxidoreductase</fullName>
    </submittedName>
</protein>
<dbReference type="OrthoDB" id="5287468at2"/>
<dbReference type="PANTHER" id="PTHR42949">
    <property type="entry name" value="ANAEROBIC GLYCEROL-3-PHOSPHATE DEHYDROGENASE SUBUNIT B"/>
    <property type="match status" value="1"/>
</dbReference>
<organism evidence="3 4">
    <name type="scientific">Sphingomonas baiyangensis</name>
    <dbReference type="NCBI Taxonomy" id="2572576"/>
    <lineage>
        <taxon>Bacteria</taxon>
        <taxon>Pseudomonadati</taxon>
        <taxon>Pseudomonadota</taxon>
        <taxon>Alphaproteobacteria</taxon>
        <taxon>Sphingomonadales</taxon>
        <taxon>Sphingomonadaceae</taxon>
        <taxon>Sphingomonas</taxon>
    </lineage>
</organism>
<dbReference type="Pfam" id="PF07992">
    <property type="entry name" value="Pyr_redox_2"/>
    <property type="match status" value="1"/>
</dbReference>
<dbReference type="EMBL" id="SWKR01000002">
    <property type="protein sequence ID" value="TKD49963.1"/>
    <property type="molecule type" value="Genomic_DNA"/>
</dbReference>
<dbReference type="InterPro" id="IPR017224">
    <property type="entry name" value="Opine_Oxase_asu/HCN_bsu"/>
</dbReference>
<dbReference type="InterPro" id="IPR051691">
    <property type="entry name" value="Metab_Enz_Cyan_OpOx_G3PDH"/>
</dbReference>
<dbReference type="InterPro" id="IPR042204">
    <property type="entry name" value="2Fe-2S-bd_N"/>
</dbReference>
<evidence type="ECO:0000259" key="2">
    <source>
        <dbReference type="Pfam" id="PF07992"/>
    </source>
</evidence>
<dbReference type="Gene3D" id="1.10.10.1100">
    <property type="entry name" value="BFD-like [2Fe-2S]-binding domain"/>
    <property type="match status" value="1"/>
</dbReference>